<dbReference type="EMBL" id="CP041356">
    <property type="protein sequence ID" value="QDK70465.1"/>
    <property type="molecule type" value="Genomic_DNA"/>
</dbReference>
<dbReference type="KEGG" id="lack:FLP15_03860"/>
<accession>A0A514Z784</accession>
<dbReference type="Proteomes" id="UP000315128">
    <property type="component" value="Chromosome"/>
</dbReference>
<dbReference type="AlphaFoldDB" id="A0A514Z784"/>
<sequence length="89" mass="10042">MKAIHLRSKKKLEFWLIKNGNEEAPVWVQDAFTAKGFQWIGPSSLRIVNAGGLIKINASAGDFLVFNGKYMKIVTASRFKTECRVLNNQ</sequence>
<evidence type="ECO:0000313" key="2">
    <source>
        <dbReference type="Proteomes" id="UP000315128"/>
    </source>
</evidence>
<organism evidence="1 2">
    <name type="scientific">Lactococcus protaetiae</name>
    <dbReference type="NCBI Taxonomy" id="2592653"/>
    <lineage>
        <taxon>Bacteria</taxon>
        <taxon>Bacillati</taxon>
        <taxon>Bacillota</taxon>
        <taxon>Bacilli</taxon>
        <taxon>Lactobacillales</taxon>
        <taxon>Streptococcaceae</taxon>
        <taxon>Lactococcus</taxon>
    </lineage>
</organism>
<keyword evidence="2" id="KW-1185">Reference proteome</keyword>
<gene>
    <name evidence="1" type="ORF">FLP15_03860</name>
</gene>
<dbReference type="OrthoDB" id="2146302at2"/>
<proteinExistence type="predicted"/>
<name>A0A514Z784_9LACT</name>
<evidence type="ECO:0000313" key="1">
    <source>
        <dbReference type="EMBL" id="QDK70465.1"/>
    </source>
</evidence>
<protein>
    <submittedName>
        <fullName evidence="1">Uncharacterized protein</fullName>
    </submittedName>
</protein>
<reference evidence="1 2" key="1">
    <citation type="submission" date="2019-07" db="EMBL/GenBank/DDBJ databases">
        <title>Genome sequencing of KACC 19320.</title>
        <authorList>
            <person name="Heo J."/>
            <person name="Kim S.-J."/>
            <person name="Kim J.-S."/>
            <person name="Hong S.-B."/>
            <person name="Kwon S.-W."/>
        </authorList>
    </citation>
    <scope>NUCLEOTIDE SEQUENCE [LARGE SCALE GENOMIC DNA]</scope>
    <source>
        <strain evidence="1 2">KACC 19320</strain>
    </source>
</reference>
<dbReference type="RefSeq" id="WP_142766069.1">
    <property type="nucleotide sequence ID" value="NZ_CP041356.1"/>
</dbReference>